<dbReference type="Proteomes" id="UP001279734">
    <property type="component" value="Unassembled WGS sequence"/>
</dbReference>
<evidence type="ECO:0000313" key="1">
    <source>
        <dbReference type="EMBL" id="GMH12694.1"/>
    </source>
</evidence>
<organism evidence="1 2">
    <name type="scientific">Nepenthes gracilis</name>
    <name type="common">Slender pitcher plant</name>
    <dbReference type="NCBI Taxonomy" id="150966"/>
    <lineage>
        <taxon>Eukaryota</taxon>
        <taxon>Viridiplantae</taxon>
        <taxon>Streptophyta</taxon>
        <taxon>Embryophyta</taxon>
        <taxon>Tracheophyta</taxon>
        <taxon>Spermatophyta</taxon>
        <taxon>Magnoliopsida</taxon>
        <taxon>eudicotyledons</taxon>
        <taxon>Gunneridae</taxon>
        <taxon>Pentapetalae</taxon>
        <taxon>Caryophyllales</taxon>
        <taxon>Nepenthaceae</taxon>
        <taxon>Nepenthes</taxon>
    </lineage>
</organism>
<name>A0AAD3SKZ3_NEPGR</name>
<proteinExistence type="predicted"/>
<comment type="caution">
    <text evidence="1">The sequence shown here is derived from an EMBL/GenBank/DDBJ whole genome shotgun (WGS) entry which is preliminary data.</text>
</comment>
<keyword evidence="2" id="KW-1185">Reference proteome</keyword>
<sequence length="88" mass="10047">MHRFLFSRRTERIETMGETTDEDLLLRNSSPKFAKSKDPVRLSGQGILLSAFFSTSHDRRSQLRVTSVLRPIGQVLFDSLAKKPVLVE</sequence>
<evidence type="ECO:0000313" key="2">
    <source>
        <dbReference type="Proteomes" id="UP001279734"/>
    </source>
</evidence>
<gene>
    <name evidence="1" type="ORF">Nepgr_014535</name>
</gene>
<accession>A0AAD3SKZ3</accession>
<dbReference type="EMBL" id="BSYO01000012">
    <property type="protein sequence ID" value="GMH12694.1"/>
    <property type="molecule type" value="Genomic_DNA"/>
</dbReference>
<protein>
    <submittedName>
        <fullName evidence="1">Uncharacterized protein</fullName>
    </submittedName>
</protein>
<dbReference type="AlphaFoldDB" id="A0AAD3SKZ3"/>
<reference evidence="1" key="1">
    <citation type="submission" date="2023-05" db="EMBL/GenBank/DDBJ databases">
        <title>Nepenthes gracilis genome sequencing.</title>
        <authorList>
            <person name="Fukushima K."/>
        </authorList>
    </citation>
    <scope>NUCLEOTIDE SEQUENCE</scope>
    <source>
        <strain evidence="1">SING2019-196</strain>
    </source>
</reference>